<evidence type="ECO:0000256" key="6">
    <source>
        <dbReference type="ARBA" id="ARBA00022989"/>
    </source>
</evidence>
<dbReference type="GO" id="GO:0055085">
    <property type="term" value="P:transmembrane transport"/>
    <property type="evidence" value="ECO:0007669"/>
    <property type="project" value="InterPro"/>
</dbReference>
<keyword evidence="4" id="KW-1003">Cell membrane</keyword>
<evidence type="ECO:0000256" key="7">
    <source>
        <dbReference type="ARBA" id="ARBA00023136"/>
    </source>
</evidence>
<proteinExistence type="inferred from homology"/>
<organism evidence="9 10">
    <name type="scientific">Geomesophilobacter sediminis</name>
    <dbReference type="NCBI Taxonomy" id="2798584"/>
    <lineage>
        <taxon>Bacteria</taxon>
        <taxon>Pseudomonadati</taxon>
        <taxon>Thermodesulfobacteriota</taxon>
        <taxon>Desulfuromonadia</taxon>
        <taxon>Geobacterales</taxon>
        <taxon>Geobacteraceae</taxon>
        <taxon>Geomesophilobacter</taxon>
    </lineage>
</organism>
<dbReference type="Gene3D" id="1.20.1530.20">
    <property type="match status" value="1"/>
</dbReference>
<feature type="transmembrane region" description="Helical" evidence="8">
    <location>
        <begin position="123"/>
        <end position="149"/>
    </location>
</feature>
<feature type="transmembrane region" description="Helical" evidence="8">
    <location>
        <begin position="250"/>
        <end position="272"/>
    </location>
</feature>
<dbReference type="PANTHER" id="PTHR36838:SF4">
    <property type="entry name" value="AUXIN EFFLUX CARRIER FAMILY PROTEIN"/>
    <property type="match status" value="1"/>
</dbReference>
<keyword evidence="7 8" id="KW-0472">Membrane</keyword>
<gene>
    <name evidence="9" type="ORF">JFN93_07470</name>
</gene>
<evidence type="ECO:0000313" key="9">
    <source>
        <dbReference type="EMBL" id="MBJ6724540.1"/>
    </source>
</evidence>
<protein>
    <submittedName>
        <fullName evidence="9">AEC family transporter</fullName>
    </submittedName>
</protein>
<dbReference type="Pfam" id="PF03547">
    <property type="entry name" value="Mem_trans"/>
    <property type="match status" value="1"/>
</dbReference>
<evidence type="ECO:0000256" key="1">
    <source>
        <dbReference type="ARBA" id="ARBA00004651"/>
    </source>
</evidence>
<accession>A0A8J7LV48</accession>
<evidence type="ECO:0000256" key="2">
    <source>
        <dbReference type="ARBA" id="ARBA00010145"/>
    </source>
</evidence>
<comment type="subcellular location">
    <subcellularLocation>
        <location evidence="1">Cell membrane</location>
        <topology evidence="1">Multi-pass membrane protein</topology>
    </subcellularLocation>
</comment>
<keyword evidence="3" id="KW-0813">Transport</keyword>
<evidence type="ECO:0000256" key="3">
    <source>
        <dbReference type="ARBA" id="ARBA00022448"/>
    </source>
</evidence>
<keyword evidence="6 8" id="KW-1133">Transmembrane helix</keyword>
<comment type="caution">
    <text evidence="9">The sequence shown here is derived from an EMBL/GenBank/DDBJ whole genome shotgun (WGS) entry which is preliminary data.</text>
</comment>
<dbReference type="Proteomes" id="UP000636888">
    <property type="component" value="Unassembled WGS sequence"/>
</dbReference>
<evidence type="ECO:0000256" key="4">
    <source>
        <dbReference type="ARBA" id="ARBA00022475"/>
    </source>
</evidence>
<dbReference type="PANTHER" id="PTHR36838">
    <property type="entry name" value="AUXIN EFFLUX CARRIER FAMILY PROTEIN"/>
    <property type="match status" value="1"/>
</dbReference>
<evidence type="ECO:0000256" key="5">
    <source>
        <dbReference type="ARBA" id="ARBA00022692"/>
    </source>
</evidence>
<feature type="transmembrane region" description="Helical" evidence="8">
    <location>
        <begin position="169"/>
        <end position="190"/>
    </location>
</feature>
<dbReference type="GO" id="GO:0005886">
    <property type="term" value="C:plasma membrane"/>
    <property type="evidence" value="ECO:0007669"/>
    <property type="project" value="UniProtKB-SubCell"/>
</dbReference>
<comment type="similarity">
    <text evidence="2">Belongs to the auxin efflux carrier (TC 2.A.69) family.</text>
</comment>
<evidence type="ECO:0000313" key="10">
    <source>
        <dbReference type="Proteomes" id="UP000636888"/>
    </source>
</evidence>
<keyword evidence="5 8" id="KW-0812">Transmembrane</keyword>
<evidence type="ECO:0000256" key="8">
    <source>
        <dbReference type="SAM" id="Phobius"/>
    </source>
</evidence>
<feature type="transmembrane region" description="Helical" evidence="8">
    <location>
        <begin position="65"/>
        <end position="85"/>
    </location>
</feature>
<dbReference type="InterPro" id="IPR004776">
    <property type="entry name" value="Mem_transp_PIN-like"/>
</dbReference>
<dbReference type="EMBL" id="JAEMHM010000005">
    <property type="protein sequence ID" value="MBJ6724540.1"/>
    <property type="molecule type" value="Genomic_DNA"/>
</dbReference>
<dbReference type="InterPro" id="IPR038770">
    <property type="entry name" value="Na+/solute_symporter_sf"/>
</dbReference>
<feature type="transmembrane region" description="Helical" evidence="8">
    <location>
        <begin position="284"/>
        <end position="305"/>
    </location>
</feature>
<dbReference type="AlphaFoldDB" id="A0A8J7LV48"/>
<name>A0A8J7LV48_9BACT</name>
<feature type="transmembrane region" description="Helical" evidence="8">
    <location>
        <begin position="196"/>
        <end position="213"/>
    </location>
</feature>
<sequence>MSAVTQPLVPVLALILAGFLLQRTNFLAPAFWPSAEKLTYFLLMPAMLIHNLAGKKIGDLPWLKILVTVEGGILLSAVLVLLWWASNRDLDGPAFTSLFQGGVRFNTFVALALAENLYGADGLFVAALGAGFMILLINVLCVTAFSLTVTGGARPTPGKIALDLLRNPLIIGCAVGVGLNATGLKLPVALDGILSLSGRAAFPLGLLAVGAAYRAGNLVQHRKTLVVSSVIQFVIKPAAAWWLATVLGLTGMAVCVAILLFSVPTAPTAYILSRQMGGDHESMASIITVQTCLSFLTLPVTLWLMQGLPHG</sequence>
<keyword evidence="10" id="KW-1185">Reference proteome</keyword>
<reference evidence="9" key="1">
    <citation type="submission" date="2020-12" db="EMBL/GenBank/DDBJ databases">
        <title>Geomonas sp. Red875, isolated from river sediment.</title>
        <authorList>
            <person name="Xu Z."/>
            <person name="Zhang Z."/>
            <person name="Masuda Y."/>
            <person name="Itoh H."/>
            <person name="Senoo K."/>
        </authorList>
    </citation>
    <scope>NUCLEOTIDE SEQUENCE</scope>
    <source>
        <strain evidence="9">Red875</strain>
    </source>
</reference>